<evidence type="ECO:0000313" key="3">
    <source>
        <dbReference type="Proteomes" id="UP001220324"/>
    </source>
</evidence>
<feature type="region of interest" description="Disordered" evidence="1">
    <location>
        <begin position="409"/>
        <end position="443"/>
    </location>
</feature>
<comment type="caution">
    <text evidence="2">The sequence shown here is derived from an EMBL/GenBank/DDBJ whole genome shotgun (WGS) entry which is preliminary data.</text>
</comment>
<feature type="compositionally biased region" description="Low complexity" evidence="1">
    <location>
        <begin position="272"/>
        <end position="288"/>
    </location>
</feature>
<feature type="compositionally biased region" description="Polar residues" evidence="1">
    <location>
        <begin position="307"/>
        <end position="320"/>
    </location>
</feature>
<dbReference type="EMBL" id="JAQIZZ010000005">
    <property type="protein sequence ID" value="KAJ5540884.1"/>
    <property type="molecule type" value="Genomic_DNA"/>
</dbReference>
<protein>
    <submittedName>
        <fullName evidence="2">Uncharacterized protein</fullName>
    </submittedName>
</protein>
<sequence length="483" mass="53613">MTASEQAGSLFTGWIRSCLSCLSPGEKGQDALPSESYGVKREMEVCHSQPHLVPPMKLKVYDDLPNPKINHTRNSHSLSSWLEEGRNLASRASNRASLTTSRRRHPSTPLKISGPSDFRRVESFHDSVAVVSKYQPLDLSIHRSGHRLSDLPSFDSFRLDEDHQFPVLAVPPRALSHQSIRHRRCLSTTSVFTVSRKPVGSGDRRSLGSMRLTIEPEYQKPVHIASPLVPHFSVVTPVKVKANEILHPKGPLPASALRHNRTNSEESKLTLDTDILSDNSSDTSDTQTPRAVQDLPQTPVKWRDPESTSSQHSPNESSFSFLRDSPSASSSITFPSRLSSLRRPSFTPSDYRKTISSVPLPDRVSQWFCREQDTSPKPISLDGENEFEWERTRTLSGTTVGSTITTITGGAKSRPPNFSISSSFAGSPTPRASLHKSSISREKEIESEIYHPTNYEGRMQRHGFASRHGEPILLPEATIGVAF</sequence>
<feature type="compositionally biased region" description="Polar residues" evidence="1">
    <location>
        <begin position="416"/>
        <end position="426"/>
    </location>
</feature>
<reference evidence="2 3" key="1">
    <citation type="journal article" date="2023" name="IMA Fungus">
        <title>Comparative genomic study of the Penicillium genus elucidates a diverse pangenome and 15 lateral gene transfer events.</title>
        <authorList>
            <person name="Petersen C."/>
            <person name="Sorensen T."/>
            <person name="Nielsen M.R."/>
            <person name="Sondergaard T.E."/>
            <person name="Sorensen J.L."/>
            <person name="Fitzpatrick D.A."/>
            <person name="Frisvad J.C."/>
            <person name="Nielsen K.L."/>
        </authorList>
    </citation>
    <scope>NUCLEOTIDE SEQUENCE [LARGE SCALE GENOMIC DNA]</scope>
    <source>
        <strain evidence="2 3">IBT 35679</strain>
    </source>
</reference>
<feature type="region of interest" description="Disordered" evidence="1">
    <location>
        <begin position="92"/>
        <end position="114"/>
    </location>
</feature>
<feature type="compositionally biased region" description="Basic and acidic residues" evidence="1">
    <location>
        <begin position="262"/>
        <end position="271"/>
    </location>
</feature>
<evidence type="ECO:0000256" key="1">
    <source>
        <dbReference type="SAM" id="MobiDB-lite"/>
    </source>
</evidence>
<name>A0AAD6GET5_9EURO</name>
<feature type="region of interest" description="Disordered" evidence="1">
    <location>
        <begin position="248"/>
        <end position="355"/>
    </location>
</feature>
<keyword evidence="3" id="KW-1185">Reference proteome</keyword>
<evidence type="ECO:0000313" key="2">
    <source>
        <dbReference type="EMBL" id="KAJ5540884.1"/>
    </source>
</evidence>
<gene>
    <name evidence="2" type="ORF">N7494_005960</name>
</gene>
<dbReference type="AlphaFoldDB" id="A0AAD6GET5"/>
<dbReference type="Proteomes" id="UP001220324">
    <property type="component" value="Unassembled WGS sequence"/>
</dbReference>
<proteinExistence type="predicted"/>
<feature type="compositionally biased region" description="Low complexity" evidence="1">
    <location>
        <begin position="325"/>
        <end position="349"/>
    </location>
</feature>
<organism evidence="2 3">
    <name type="scientific">Penicillium frequentans</name>
    <dbReference type="NCBI Taxonomy" id="3151616"/>
    <lineage>
        <taxon>Eukaryota</taxon>
        <taxon>Fungi</taxon>
        <taxon>Dikarya</taxon>
        <taxon>Ascomycota</taxon>
        <taxon>Pezizomycotina</taxon>
        <taxon>Eurotiomycetes</taxon>
        <taxon>Eurotiomycetidae</taxon>
        <taxon>Eurotiales</taxon>
        <taxon>Aspergillaceae</taxon>
        <taxon>Penicillium</taxon>
    </lineage>
</organism>
<accession>A0AAD6GET5</accession>